<comment type="pathway">
    <text evidence="1">Cofactor biosynthesis; adenosylcobalamin biosynthesis.</text>
</comment>
<sequence>MVRLPPAIVILGQNSLPIAKKISAHFPGSQIYGLIDRTNDTDINFSNFGETLRELFATQTPIIAICAAGIIIRTLAPLLSDKRAEPPVLAVAEDGSAVVPLLGGLHGVNDLAREIAAALGVQPAITTTGDIRFRTALLSPPQGYSLANPEDAKTFISNLLAGEKVRLEGAASWLSESNLPLAKPAPTGATPTQRIAPDPKLTIRVTEKAIAPTPDCLVYHPQIVAVALAKLSNIEPEIAVSLVQQVLENAGLAAASVAGFFALKEEMGNPALEAVSQYFKVPVRFFNLSELVELDSIELIENQAAQIALTAAGANSQLIERDRPNALNCAIALAAEPLDASAIGVSRGKLAIVGTGPGGAPWMSPEVKEILREATDWVGYKFYLDLAGTLREGQKRHDSDNREEIDRARFALDLAASGKSVAVVSSGDPGIFAMAAAVFEAIDFDAKPEWQGIDIRVAPGISAMQAAAAAIGAPLGHDFCAISLSDILKPWEVIEQRISAAAIADFAIAFYNPISKQRMWQLSRAIEILLQSRDAKTPVILGRNLGRPGQSVRVCTLGEFQPQDADMRTLVIVGSSQTRIIPRKYGDVWVYTPRRYEK</sequence>
<dbReference type="InterPro" id="IPR051810">
    <property type="entry name" value="Precorrin_MeTrfase"/>
</dbReference>
<keyword evidence="3 8" id="KW-0489">Methyltransferase</keyword>
<dbReference type="InterPro" id="IPR036518">
    <property type="entry name" value="CobE/GbiG_C_sf"/>
</dbReference>
<evidence type="ECO:0000313" key="9">
    <source>
        <dbReference type="Proteomes" id="UP000010478"/>
    </source>
</evidence>
<organism evidence="8 9">
    <name type="scientific">Phormidium nigroviride PCC 7112</name>
    <dbReference type="NCBI Taxonomy" id="179408"/>
    <lineage>
        <taxon>Bacteria</taxon>
        <taxon>Bacillati</taxon>
        <taxon>Cyanobacteriota</taxon>
        <taxon>Cyanophyceae</taxon>
        <taxon>Oscillatoriophycideae</taxon>
        <taxon>Oscillatoriales</taxon>
        <taxon>Oscillatoriaceae</taxon>
        <taxon>Phormidium</taxon>
    </lineage>
</organism>
<dbReference type="GO" id="GO:0030789">
    <property type="term" value="F:precorrin-3B C17-methyltransferase activity"/>
    <property type="evidence" value="ECO:0007669"/>
    <property type="project" value="UniProtKB-EC"/>
</dbReference>
<dbReference type="RefSeq" id="WP_015177726.1">
    <property type="nucleotide sequence ID" value="NC_019729.1"/>
</dbReference>
<dbReference type="Proteomes" id="UP000010478">
    <property type="component" value="Chromosome"/>
</dbReference>
<reference evidence="8 9" key="1">
    <citation type="submission" date="2012-05" db="EMBL/GenBank/DDBJ databases">
        <title>Finished chromosome of genome of Oscillatoria sp. PCC 7112.</title>
        <authorList>
            <consortium name="US DOE Joint Genome Institute"/>
            <person name="Gugger M."/>
            <person name="Coursin T."/>
            <person name="Rippka R."/>
            <person name="Tandeau De Marsac N."/>
            <person name="Huntemann M."/>
            <person name="Wei C.-L."/>
            <person name="Han J."/>
            <person name="Detter J.C."/>
            <person name="Han C."/>
            <person name="Tapia R."/>
            <person name="Davenport K."/>
            <person name="Daligault H."/>
            <person name="Erkkila T."/>
            <person name="Gu W."/>
            <person name="Munk A.C.C."/>
            <person name="Teshima H."/>
            <person name="Xu Y."/>
            <person name="Chain P."/>
            <person name="Chen A."/>
            <person name="Krypides N."/>
            <person name="Mavromatis K."/>
            <person name="Markowitz V."/>
            <person name="Szeto E."/>
            <person name="Ivanova N."/>
            <person name="Mikhailova N."/>
            <person name="Ovchinnikova G."/>
            <person name="Pagani I."/>
            <person name="Pati A."/>
            <person name="Goodwin L."/>
            <person name="Peters L."/>
            <person name="Pitluck S."/>
            <person name="Woyke T."/>
            <person name="Kerfeld C."/>
        </authorList>
    </citation>
    <scope>NUCLEOTIDE SEQUENCE [LARGE SCALE GENOMIC DNA]</scope>
    <source>
        <strain evidence="8 9">PCC 7112</strain>
    </source>
</reference>
<dbReference type="Pfam" id="PF00590">
    <property type="entry name" value="TP_methylase"/>
    <property type="match status" value="1"/>
</dbReference>
<evidence type="ECO:0000256" key="2">
    <source>
        <dbReference type="ARBA" id="ARBA00022573"/>
    </source>
</evidence>
<dbReference type="Gene3D" id="3.30.420.180">
    <property type="entry name" value="CobE/GbiG C-terminal domain"/>
    <property type="match status" value="1"/>
</dbReference>
<dbReference type="OrthoDB" id="9772960at2"/>
<evidence type="ECO:0000256" key="1">
    <source>
        <dbReference type="ARBA" id="ARBA00004953"/>
    </source>
</evidence>
<evidence type="ECO:0000256" key="3">
    <source>
        <dbReference type="ARBA" id="ARBA00022603"/>
    </source>
</evidence>
<dbReference type="STRING" id="179408.Osc7112_4157"/>
<evidence type="ECO:0000313" key="8">
    <source>
        <dbReference type="EMBL" id="AFZ08482.1"/>
    </source>
</evidence>
<proteinExistence type="predicted"/>
<dbReference type="eggNOG" id="COG2073">
    <property type="taxonomic scope" value="Bacteria"/>
</dbReference>
<dbReference type="CDD" id="cd11646">
    <property type="entry name" value="Precorrin_3B_C17_MT"/>
    <property type="match status" value="1"/>
</dbReference>
<evidence type="ECO:0000256" key="5">
    <source>
        <dbReference type="ARBA" id="ARBA00022691"/>
    </source>
</evidence>
<name>K9VLW5_9CYAN</name>
<dbReference type="Gene3D" id="3.40.1010.10">
    <property type="entry name" value="Cobalt-precorrin-4 Transmethylase, Domain 1"/>
    <property type="match status" value="1"/>
</dbReference>
<keyword evidence="2" id="KW-0169">Cobalamin biosynthesis</keyword>
<keyword evidence="9" id="KW-1185">Reference proteome</keyword>
<dbReference type="Gene3D" id="3.30.950.10">
    <property type="entry name" value="Methyltransferase, Cobalt-precorrin-4 Transmethylase, Domain 2"/>
    <property type="match status" value="1"/>
</dbReference>
<dbReference type="HOGENOM" id="CLU_009721_3_0_3"/>
<gene>
    <name evidence="8" type="ORF">Osc7112_4157</name>
</gene>
<feature type="domain" description="Tetrapyrrole methylase" evidence="6">
    <location>
        <begin position="349"/>
        <end position="560"/>
    </location>
</feature>
<dbReference type="AlphaFoldDB" id="K9VLW5"/>
<dbReference type="InterPro" id="IPR014776">
    <property type="entry name" value="4pyrrole_Mease_sub2"/>
</dbReference>
<dbReference type="SUPFAM" id="SSF53790">
    <property type="entry name" value="Tetrapyrrole methylase"/>
    <property type="match status" value="1"/>
</dbReference>
<dbReference type="GO" id="GO:0032259">
    <property type="term" value="P:methylation"/>
    <property type="evidence" value="ECO:0007669"/>
    <property type="project" value="UniProtKB-KW"/>
</dbReference>
<feature type="domain" description="Cobalamin synthesis G N-terminal" evidence="7">
    <location>
        <begin position="51"/>
        <end position="130"/>
    </location>
</feature>
<dbReference type="InterPro" id="IPR021744">
    <property type="entry name" value="CbiG_N"/>
</dbReference>
<evidence type="ECO:0000256" key="4">
    <source>
        <dbReference type="ARBA" id="ARBA00022679"/>
    </source>
</evidence>
<protein>
    <submittedName>
        <fullName evidence="8">Precorrin-3 methyltransferase</fullName>
        <ecNumber evidence="8">2.1.1.131</ecNumber>
    </submittedName>
</protein>
<dbReference type="EC" id="2.1.1.131" evidence="8"/>
<dbReference type="eggNOG" id="COG1010">
    <property type="taxonomic scope" value="Bacteria"/>
</dbReference>
<keyword evidence="5" id="KW-0949">S-adenosyl-L-methionine</keyword>
<evidence type="ECO:0000259" key="7">
    <source>
        <dbReference type="Pfam" id="PF11760"/>
    </source>
</evidence>
<dbReference type="SUPFAM" id="SSF159664">
    <property type="entry name" value="CobE/GbiG C-terminal domain-like"/>
    <property type="match status" value="1"/>
</dbReference>
<dbReference type="GO" id="GO:0009236">
    <property type="term" value="P:cobalamin biosynthetic process"/>
    <property type="evidence" value="ECO:0007669"/>
    <property type="project" value="UniProtKB-UniPathway"/>
</dbReference>
<dbReference type="InterPro" id="IPR014777">
    <property type="entry name" value="4pyrrole_Mease_sub1"/>
</dbReference>
<dbReference type="NCBIfam" id="TIGR01466">
    <property type="entry name" value="cobJ_cbiH"/>
    <property type="match status" value="1"/>
</dbReference>
<dbReference type="InterPro" id="IPR000878">
    <property type="entry name" value="4pyrrol_Mease"/>
</dbReference>
<dbReference type="EMBL" id="CP003614">
    <property type="protein sequence ID" value="AFZ08482.1"/>
    <property type="molecule type" value="Genomic_DNA"/>
</dbReference>
<dbReference type="Gene3D" id="3.40.50.11220">
    <property type="match status" value="1"/>
</dbReference>
<dbReference type="KEGG" id="oni:Osc7112_4157"/>
<dbReference type="PANTHER" id="PTHR47036:SF1">
    <property type="entry name" value="COBALT-FACTOR III C(17)-METHYLTRANSFERASE-RELATED"/>
    <property type="match status" value="1"/>
</dbReference>
<dbReference type="InterPro" id="IPR006363">
    <property type="entry name" value="Cbl_synth_CobJ/CibH_dom"/>
</dbReference>
<dbReference type="InterPro" id="IPR038029">
    <property type="entry name" value="GbiG_N_sf"/>
</dbReference>
<dbReference type="UniPathway" id="UPA00148"/>
<dbReference type="PATRIC" id="fig|179408.3.peg.5152"/>
<dbReference type="PANTHER" id="PTHR47036">
    <property type="entry name" value="COBALT-FACTOR III C(17)-METHYLTRANSFERASE-RELATED"/>
    <property type="match status" value="1"/>
</dbReference>
<evidence type="ECO:0000259" key="6">
    <source>
        <dbReference type="Pfam" id="PF00590"/>
    </source>
</evidence>
<dbReference type="SUPFAM" id="SSF159672">
    <property type="entry name" value="CbiG N-terminal domain-like"/>
    <property type="match status" value="1"/>
</dbReference>
<dbReference type="InterPro" id="IPR035996">
    <property type="entry name" value="4pyrrol_Methylase_sf"/>
</dbReference>
<keyword evidence="4 8" id="KW-0808">Transferase</keyword>
<dbReference type="Pfam" id="PF11760">
    <property type="entry name" value="CbiG_N"/>
    <property type="match status" value="1"/>
</dbReference>
<accession>K9VLW5</accession>